<dbReference type="SUPFAM" id="SSF55729">
    <property type="entry name" value="Acyl-CoA N-acyltransferases (Nat)"/>
    <property type="match status" value="1"/>
</dbReference>
<sequence length="150" mass="16287">MTPVLRPARSTETGSLGAILYDSLNTAEGTAGLYSLAETIAFCGVMIDRRWVTVAEQDGRVVGFMALDGDEICSLYIAADAQGQGIGQQLLAVARQQVSRLTVRAVQANIGAQRFYLRHGFTELGRGNGHDNEENLPNITYVWQREGRAA</sequence>
<protein>
    <submittedName>
        <fullName evidence="4">GNAT family N-acetyltransferase</fullName>
    </submittedName>
</protein>
<name>A0A366X780_9RHOB</name>
<dbReference type="EMBL" id="QOCE01000005">
    <property type="protein sequence ID" value="RBW61585.1"/>
    <property type="molecule type" value="Genomic_DNA"/>
</dbReference>
<dbReference type="RefSeq" id="WP_113821845.1">
    <property type="nucleotide sequence ID" value="NZ_QOCE01000005.1"/>
</dbReference>
<comment type="caution">
    <text evidence="4">The sequence shown here is derived from an EMBL/GenBank/DDBJ whole genome shotgun (WGS) entry which is preliminary data.</text>
</comment>
<dbReference type="Pfam" id="PF13508">
    <property type="entry name" value="Acetyltransf_7"/>
    <property type="match status" value="1"/>
</dbReference>
<evidence type="ECO:0000259" key="3">
    <source>
        <dbReference type="PROSITE" id="PS51186"/>
    </source>
</evidence>
<dbReference type="Proteomes" id="UP000252706">
    <property type="component" value="Unassembled WGS sequence"/>
</dbReference>
<dbReference type="CDD" id="cd04301">
    <property type="entry name" value="NAT_SF"/>
    <property type="match status" value="1"/>
</dbReference>
<keyword evidence="2" id="KW-0012">Acyltransferase</keyword>
<dbReference type="GO" id="GO:0016747">
    <property type="term" value="F:acyltransferase activity, transferring groups other than amino-acyl groups"/>
    <property type="evidence" value="ECO:0007669"/>
    <property type="project" value="InterPro"/>
</dbReference>
<proteinExistence type="predicted"/>
<dbReference type="PANTHER" id="PTHR43800:SF1">
    <property type="entry name" value="PEPTIDYL-LYSINE N-ACETYLTRANSFERASE YJAB"/>
    <property type="match status" value="1"/>
</dbReference>
<gene>
    <name evidence="4" type="ORF">DS909_02420</name>
</gene>
<dbReference type="PROSITE" id="PS51186">
    <property type="entry name" value="GNAT"/>
    <property type="match status" value="1"/>
</dbReference>
<dbReference type="Gene3D" id="3.40.630.30">
    <property type="match status" value="1"/>
</dbReference>
<organism evidence="4 5">
    <name type="scientific">Phaeobacter gallaeciensis</name>
    <dbReference type="NCBI Taxonomy" id="60890"/>
    <lineage>
        <taxon>Bacteria</taxon>
        <taxon>Pseudomonadati</taxon>
        <taxon>Pseudomonadota</taxon>
        <taxon>Alphaproteobacteria</taxon>
        <taxon>Rhodobacterales</taxon>
        <taxon>Roseobacteraceae</taxon>
        <taxon>Phaeobacter</taxon>
    </lineage>
</organism>
<dbReference type="AlphaFoldDB" id="A0A366X780"/>
<evidence type="ECO:0000256" key="2">
    <source>
        <dbReference type="ARBA" id="ARBA00023315"/>
    </source>
</evidence>
<dbReference type="InterPro" id="IPR016181">
    <property type="entry name" value="Acyl_CoA_acyltransferase"/>
</dbReference>
<evidence type="ECO:0000256" key="1">
    <source>
        <dbReference type="ARBA" id="ARBA00022679"/>
    </source>
</evidence>
<evidence type="ECO:0000313" key="5">
    <source>
        <dbReference type="Proteomes" id="UP000252706"/>
    </source>
</evidence>
<dbReference type="OrthoDB" id="9797417at2"/>
<dbReference type="InterPro" id="IPR000182">
    <property type="entry name" value="GNAT_dom"/>
</dbReference>
<dbReference type="PANTHER" id="PTHR43800">
    <property type="entry name" value="PEPTIDYL-LYSINE N-ACETYLTRANSFERASE YJAB"/>
    <property type="match status" value="1"/>
</dbReference>
<feature type="domain" description="N-acetyltransferase" evidence="3">
    <location>
        <begin position="3"/>
        <end position="148"/>
    </location>
</feature>
<keyword evidence="1 4" id="KW-0808">Transferase</keyword>
<accession>A0A366X780</accession>
<reference evidence="4 5" key="1">
    <citation type="submission" date="2018-07" db="EMBL/GenBank/DDBJ databases">
        <title>Modular assembly of carbohydrate-degrading microbial communities in the ocean.</title>
        <authorList>
            <person name="Enke T.N."/>
            <person name="Datta M.S."/>
            <person name="Schwartzman J.A."/>
            <person name="Cermak N."/>
            <person name="Schmitz D.A."/>
            <person name="Barrere J."/>
            <person name="Cordero O.X."/>
        </authorList>
    </citation>
    <scope>NUCLEOTIDE SEQUENCE [LARGE SCALE GENOMIC DNA]</scope>
    <source>
        <strain evidence="4 5">C3M10</strain>
    </source>
</reference>
<evidence type="ECO:0000313" key="4">
    <source>
        <dbReference type="EMBL" id="RBW61585.1"/>
    </source>
</evidence>